<name>A0A918T5T1_9ACTN</name>
<gene>
    <name evidence="2" type="ORF">GCM10010305_47310</name>
</gene>
<dbReference type="Pfam" id="PF19594">
    <property type="entry name" value="DUF6099"/>
    <property type="match status" value="1"/>
</dbReference>
<feature type="compositionally biased region" description="Basic and acidic residues" evidence="1">
    <location>
        <begin position="201"/>
        <end position="243"/>
    </location>
</feature>
<evidence type="ECO:0000313" key="3">
    <source>
        <dbReference type="Proteomes" id="UP000644020"/>
    </source>
</evidence>
<dbReference type="EMBL" id="BMUL01000013">
    <property type="protein sequence ID" value="GHA98378.1"/>
    <property type="molecule type" value="Genomic_DNA"/>
</dbReference>
<dbReference type="AlphaFoldDB" id="A0A918T5T1"/>
<reference evidence="2" key="1">
    <citation type="journal article" date="2014" name="Int. J. Syst. Evol. Microbiol.">
        <title>Complete genome sequence of Corynebacterium casei LMG S-19264T (=DSM 44701T), isolated from a smear-ripened cheese.</title>
        <authorList>
            <consortium name="US DOE Joint Genome Institute (JGI-PGF)"/>
            <person name="Walter F."/>
            <person name="Albersmeier A."/>
            <person name="Kalinowski J."/>
            <person name="Ruckert C."/>
        </authorList>
    </citation>
    <scope>NUCLEOTIDE SEQUENCE</scope>
    <source>
        <strain evidence="2">JCM 4518</strain>
    </source>
</reference>
<reference evidence="2" key="2">
    <citation type="submission" date="2020-09" db="EMBL/GenBank/DDBJ databases">
        <authorList>
            <person name="Sun Q."/>
            <person name="Ohkuma M."/>
        </authorList>
    </citation>
    <scope>NUCLEOTIDE SEQUENCE</scope>
    <source>
        <strain evidence="2">JCM 4518</strain>
    </source>
</reference>
<feature type="compositionally biased region" description="Basic and acidic residues" evidence="1">
    <location>
        <begin position="150"/>
        <end position="159"/>
    </location>
</feature>
<comment type="caution">
    <text evidence="2">The sequence shown here is derived from an EMBL/GenBank/DDBJ whole genome shotgun (WGS) entry which is preliminary data.</text>
</comment>
<feature type="compositionally biased region" description="Basic and acidic residues" evidence="1">
    <location>
        <begin position="185"/>
        <end position="194"/>
    </location>
</feature>
<sequence length="243" mass="26625">MEAERLVAAGLRALAASGTAHDIVAEAWQARALAQAMGSHLALCGPLELRGEARGLSEAGEYPAWGAAGPRAARLTEVGDPRSALTALAELLGEVGIALVGVASVTDEEGLYWQCMEAIDAADEACDRVRGMLRRLDVREQGQGQGRPPDPPREREPRRPAPAPTPHFRTPEPAPLPAQDTGTDPGRERERVRDQTQAQDRGTDREQDRSRRPEHLREPLPEQCPEPRREQDQDPERGRARDR</sequence>
<dbReference type="InterPro" id="IPR046081">
    <property type="entry name" value="DUF6099"/>
</dbReference>
<organism evidence="2 3">
    <name type="scientific">Streptomyces termitum</name>
    <dbReference type="NCBI Taxonomy" id="67368"/>
    <lineage>
        <taxon>Bacteria</taxon>
        <taxon>Bacillati</taxon>
        <taxon>Actinomycetota</taxon>
        <taxon>Actinomycetes</taxon>
        <taxon>Kitasatosporales</taxon>
        <taxon>Streptomycetaceae</taxon>
        <taxon>Streptomyces</taxon>
    </lineage>
</organism>
<dbReference type="Proteomes" id="UP000644020">
    <property type="component" value="Unassembled WGS sequence"/>
</dbReference>
<feature type="region of interest" description="Disordered" evidence="1">
    <location>
        <begin position="136"/>
        <end position="243"/>
    </location>
</feature>
<evidence type="ECO:0000313" key="2">
    <source>
        <dbReference type="EMBL" id="GHA98378.1"/>
    </source>
</evidence>
<keyword evidence="3" id="KW-1185">Reference proteome</keyword>
<accession>A0A918T5T1</accession>
<protein>
    <submittedName>
        <fullName evidence="2">Uncharacterized protein</fullName>
    </submittedName>
</protein>
<proteinExistence type="predicted"/>
<evidence type="ECO:0000256" key="1">
    <source>
        <dbReference type="SAM" id="MobiDB-lite"/>
    </source>
</evidence>